<evidence type="ECO:0000313" key="3">
    <source>
        <dbReference type="Proteomes" id="UP000188181"/>
    </source>
</evidence>
<evidence type="ECO:0000313" key="2">
    <source>
        <dbReference type="EMBL" id="AQQ69906.1"/>
    </source>
</evidence>
<keyword evidence="2" id="KW-0808">Transferase</keyword>
<sequence precursor="true">MKHKFSSLGRFAVLLGFILLFSAAESLFAMQASQRDSKKTLQKNLSGKNDRNIMIGYLWGSTNIGDAAIAPGLLELLGKNLPKYSTSALCYSFKDPQKDDKLAWQINRLYPDCNVINGDAFKAAHAFALERLKAGHGGILPEKERLDTDYIFDTFAADCIDYIRENDSDVYREFSRTDLFIYNSGCVLAYGPGTLGGTDFWDYCLYRSLPLLLARKLGVPYGIYSHTFDDFIGEPGYTYFKNLLEDAEFVFCRDSDSLRYLLSAGIRAKNLSFVPDSTFSSPWKDPEWAVDFMNENSLEDNEFMAVVIFTRQPTSNSGRPIVSQQRVDEHMRKVREIIRHWVKTTGMKVVLCPEVLREMQPAKELIYDKLDPETKSKTVRMDTFWTHDQAKSLFASARLVVSMELHSLLLALPESTPVIHIPFKEAGRKSFFIADAGLGEYLLDIDGAGLDAMLDKVSYINGNYETERQRIKNTIIPYCREREKAAFEIIKNILRGE</sequence>
<organism evidence="2 3">
    <name type="scientific">Limihaloglobus sulfuriphilus</name>
    <dbReference type="NCBI Taxonomy" id="1851148"/>
    <lineage>
        <taxon>Bacteria</taxon>
        <taxon>Pseudomonadati</taxon>
        <taxon>Planctomycetota</taxon>
        <taxon>Phycisphaerae</taxon>
        <taxon>Sedimentisphaerales</taxon>
        <taxon>Sedimentisphaeraceae</taxon>
        <taxon>Limihaloglobus</taxon>
    </lineage>
</organism>
<dbReference type="RefSeq" id="WP_146682208.1">
    <property type="nucleotide sequence ID" value="NZ_CP019646.1"/>
</dbReference>
<reference evidence="3" key="1">
    <citation type="submission" date="2017-02" db="EMBL/GenBank/DDBJ databases">
        <title>Comparative genomics and description of representatives of a novel lineage of planctomycetes thriving in anoxic sediments.</title>
        <authorList>
            <person name="Spring S."/>
            <person name="Bunk B."/>
            <person name="Sproer C."/>
        </authorList>
    </citation>
    <scope>NUCLEOTIDE SEQUENCE [LARGE SCALE GENOMIC DNA]</scope>
    <source>
        <strain evidence="3">SM-Chi-D1</strain>
    </source>
</reference>
<dbReference type="Pfam" id="PF04230">
    <property type="entry name" value="PS_pyruv_trans"/>
    <property type="match status" value="1"/>
</dbReference>
<dbReference type="OrthoDB" id="5093983at2"/>
<dbReference type="Proteomes" id="UP000188181">
    <property type="component" value="Chromosome"/>
</dbReference>
<gene>
    <name evidence="2" type="ORF">SMSP2_00240</name>
</gene>
<protein>
    <submittedName>
        <fullName evidence="2">Polysaccharide pyruvyl transferase CsaB</fullName>
    </submittedName>
</protein>
<accession>A0A1Q2MB41</accession>
<name>A0A1Q2MB41_9BACT</name>
<dbReference type="STRING" id="1851148.SMSP2_00240"/>
<evidence type="ECO:0000259" key="1">
    <source>
        <dbReference type="Pfam" id="PF04230"/>
    </source>
</evidence>
<dbReference type="PANTHER" id="PTHR36836:SF1">
    <property type="entry name" value="COLANIC ACID BIOSYNTHESIS PROTEIN WCAK"/>
    <property type="match status" value="1"/>
</dbReference>
<feature type="domain" description="Polysaccharide pyruvyl transferase" evidence="1">
    <location>
        <begin position="63"/>
        <end position="421"/>
    </location>
</feature>
<proteinExistence type="predicted"/>
<dbReference type="InterPro" id="IPR007345">
    <property type="entry name" value="Polysacch_pyruvyl_Trfase"/>
</dbReference>
<dbReference type="AlphaFoldDB" id="A0A1Q2MB41"/>
<dbReference type="PANTHER" id="PTHR36836">
    <property type="entry name" value="COLANIC ACID BIOSYNTHESIS PROTEIN WCAK"/>
    <property type="match status" value="1"/>
</dbReference>
<keyword evidence="3" id="KW-1185">Reference proteome</keyword>
<dbReference type="GO" id="GO:0016740">
    <property type="term" value="F:transferase activity"/>
    <property type="evidence" value="ECO:0007669"/>
    <property type="project" value="UniProtKB-KW"/>
</dbReference>
<dbReference type="KEGG" id="pbas:SMSP2_00240"/>
<dbReference type="EMBL" id="CP019646">
    <property type="protein sequence ID" value="AQQ69906.1"/>
    <property type="molecule type" value="Genomic_DNA"/>
</dbReference>